<dbReference type="InterPro" id="IPR029058">
    <property type="entry name" value="AB_hydrolase_fold"/>
</dbReference>
<keyword evidence="4" id="KW-0645">Protease</keyword>
<feature type="domain" description="Peptidase S9A N-terminal" evidence="8">
    <location>
        <begin position="3"/>
        <end position="400"/>
    </location>
</feature>
<keyword evidence="6" id="KW-0720">Serine protease</keyword>
<sequence>METRIDNVVDNFHGTDVADPYRWLEDESSEEVKEWTNKQQELTKKYFDKIPIRDSIKDNIIKYTDFPKYSSLKKKGDYYYFFKNDGLQNQPVFYRSKSSNLSDLEEIINPNELNDEGTAAVTNISFSPDNSMMAYAISYNGSDWQEIRIRNLETGQDYNELLEKCKFTNISWDKDNGGFYYSCYPNADDFSLAGGADLNSVYYHVVDTPQKDDKLVYQDKENSQYSYVATVSDDDKYIILSRYYGTELKNNVYYKSQGSDEDFTGLIEDGEGYYSYIANEDDVFYFYTTNNAPKGRVIAINIKHPEKENWEEVIAEGKDTLSIIKLINNKFVITYLHDAYSIVKIFNMDGSEEKQLQLPDFISVYEVNGEKEDTEMFVGYTSYAYPLKIDKYDFEKDALVSVTEEIKHIKSESFETKQIFYTSKDGTKIPMFITHKKGLNLTGDVPTLLYGYGGYNASMTPSYSASQLMWLESGGVYAVANIRGGGEYGQEWNHAGILEKKQNVFDDFIAAAEWLIESGYTKPERLAIMGASNGGLLVGACINQRPDLFGAALCMVPVTDILRFHRFTVGRFWTKEFGNAEENPEHFEFMYKYSPLHNVKDGTRYPATLITTADTDDRVVPLHAKKFAARLQAAQAGENPILLRVEKNAGHGMGKPTSKVIEEQTDLYTFLFNELDIQHDF</sequence>
<dbReference type="PANTHER" id="PTHR42881">
    <property type="entry name" value="PROLYL ENDOPEPTIDASE"/>
    <property type="match status" value="1"/>
</dbReference>
<evidence type="ECO:0000313" key="10">
    <source>
        <dbReference type="Proteomes" id="UP000243605"/>
    </source>
</evidence>
<evidence type="ECO:0000256" key="5">
    <source>
        <dbReference type="ARBA" id="ARBA00022801"/>
    </source>
</evidence>
<dbReference type="InterPro" id="IPR002471">
    <property type="entry name" value="Pept_S9_AS"/>
</dbReference>
<dbReference type="GO" id="GO:0070012">
    <property type="term" value="F:oligopeptidase activity"/>
    <property type="evidence" value="ECO:0007669"/>
    <property type="project" value="TreeGrafter"/>
</dbReference>
<protein>
    <recommendedName>
        <fullName evidence="3">prolyl oligopeptidase</fullName>
        <ecNumber evidence="3">3.4.21.26</ecNumber>
    </recommendedName>
</protein>
<dbReference type="GO" id="GO:0006508">
    <property type="term" value="P:proteolysis"/>
    <property type="evidence" value="ECO:0007669"/>
    <property type="project" value="UniProtKB-KW"/>
</dbReference>
<dbReference type="Gene3D" id="2.130.10.120">
    <property type="entry name" value="Prolyl oligopeptidase, N-terminal domain"/>
    <property type="match status" value="1"/>
</dbReference>
<dbReference type="InterPro" id="IPR002470">
    <property type="entry name" value="Peptidase_S9A"/>
</dbReference>
<dbReference type="Gene3D" id="3.40.50.1820">
    <property type="entry name" value="alpha/beta hydrolase"/>
    <property type="match status" value="1"/>
</dbReference>
<dbReference type="InterPro" id="IPR051167">
    <property type="entry name" value="Prolyl_oligopep/macrocyclase"/>
</dbReference>
<feature type="domain" description="Peptidase S9 prolyl oligopeptidase catalytic" evidence="7">
    <location>
        <begin position="462"/>
        <end position="676"/>
    </location>
</feature>
<evidence type="ECO:0000256" key="4">
    <source>
        <dbReference type="ARBA" id="ARBA00022670"/>
    </source>
</evidence>
<dbReference type="GO" id="GO:0004252">
    <property type="term" value="F:serine-type endopeptidase activity"/>
    <property type="evidence" value="ECO:0007669"/>
    <property type="project" value="UniProtKB-EC"/>
</dbReference>
<evidence type="ECO:0000256" key="6">
    <source>
        <dbReference type="ARBA" id="ARBA00022825"/>
    </source>
</evidence>
<dbReference type="GO" id="GO:0005829">
    <property type="term" value="C:cytosol"/>
    <property type="evidence" value="ECO:0007669"/>
    <property type="project" value="TreeGrafter"/>
</dbReference>
<evidence type="ECO:0000256" key="3">
    <source>
        <dbReference type="ARBA" id="ARBA00011897"/>
    </source>
</evidence>
<dbReference type="PROSITE" id="PS00708">
    <property type="entry name" value="PRO_ENDOPEP_SER"/>
    <property type="match status" value="1"/>
</dbReference>
<dbReference type="SUPFAM" id="SSF50993">
    <property type="entry name" value="Peptidase/esterase 'gauge' domain"/>
    <property type="match status" value="1"/>
</dbReference>
<dbReference type="RefSeq" id="WP_219314695.1">
    <property type="nucleotide sequence ID" value="NZ_FOIT01000002.1"/>
</dbReference>
<proteinExistence type="inferred from homology"/>
<name>A0A662Z2G1_9STAP</name>
<dbReference type="InterPro" id="IPR023302">
    <property type="entry name" value="Pept_S9A_N"/>
</dbReference>
<gene>
    <name evidence="9" type="ORF">SAMN05192557_0965</name>
</gene>
<keyword evidence="5" id="KW-0378">Hydrolase</keyword>
<accession>A0A662Z2G1</accession>
<evidence type="ECO:0000259" key="7">
    <source>
        <dbReference type="Pfam" id="PF00326"/>
    </source>
</evidence>
<evidence type="ECO:0000259" key="8">
    <source>
        <dbReference type="Pfam" id="PF02897"/>
    </source>
</evidence>
<reference evidence="9 10" key="1">
    <citation type="submission" date="2016-10" db="EMBL/GenBank/DDBJ databases">
        <authorList>
            <person name="Varghese N."/>
            <person name="Submissions S."/>
        </authorList>
    </citation>
    <scope>NUCLEOTIDE SEQUENCE [LARGE SCALE GENOMIC DNA]</scope>
    <source>
        <strain evidence="9 10">IBRC-M10081</strain>
    </source>
</reference>
<keyword evidence="10" id="KW-1185">Reference proteome</keyword>
<organism evidence="9 10">
    <name type="scientific">Aliicoccus persicus</name>
    <dbReference type="NCBI Taxonomy" id="930138"/>
    <lineage>
        <taxon>Bacteria</taxon>
        <taxon>Bacillati</taxon>
        <taxon>Bacillota</taxon>
        <taxon>Bacilli</taxon>
        <taxon>Bacillales</taxon>
        <taxon>Staphylococcaceae</taxon>
        <taxon>Aliicoccus</taxon>
    </lineage>
</organism>
<dbReference type="FunFam" id="3.40.50.1820:FF:000005">
    <property type="entry name" value="Prolyl endopeptidase"/>
    <property type="match status" value="1"/>
</dbReference>
<dbReference type="AlphaFoldDB" id="A0A662Z2G1"/>
<dbReference type="EMBL" id="FOIT01000002">
    <property type="protein sequence ID" value="SEV95136.1"/>
    <property type="molecule type" value="Genomic_DNA"/>
</dbReference>
<dbReference type="SUPFAM" id="SSF53474">
    <property type="entry name" value="alpha/beta-Hydrolases"/>
    <property type="match status" value="1"/>
</dbReference>
<evidence type="ECO:0000313" key="9">
    <source>
        <dbReference type="EMBL" id="SEV95136.1"/>
    </source>
</evidence>
<dbReference type="Pfam" id="PF02897">
    <property type="entry name" value="Peptidase_S9_N"/>
    <property type="match status" value="1"/>
</dbReference>
<dbReference type="PANTHER" id="PTHR42881:SF2">
    <property type="entry name" value="PROLYL ENDOPEPTIDASE"/>
    <property type="match status" value="1"/>
</dbReference>
<evidence type="ECO:0000256" key="2">
    <source>
        <dbReference type="ARBA" id="ARBA00005228"/>
    </source>
</evidence>
<dbReference type="InterPro" id="IPR001375">
    <property type="entry name" value="Peptidase_S9_cat"/>
</dbReference>
<evidence type="ECO:0000256" key="1">
    <source>
        <dbReference type="ARBA" id="ARBA00001070"/>
    </source>
</evidence>
<dbReference type="Proteomes" id="UP000243605">
    <property type="component" value="Unassembled WGS sequence"/>
</dbReference>
<dbReference type="Pfam" id="PF00326">
    <property type="entry name" value="Peptidase_S9"/>
    <property type="match status" value="1"/>
</dbReference>
<dbReference type="EC" id="3.4.21.26" evidence="3"/>
<comment type="similarity">
    <text evidence="2">Belongs to the peptidase S9A family.</text>
</comment>
<dbReference type="PRINTS" id="PR00862">
    <property type="entry name" value="PROLIGOPTASE"/>
</dbReference>
<comment type="catalytic activity">
    <reaction evidence="1">
        <text>Hydrolysis of Pro-|-Xaa &gt;&gt; Ala-|-Xaa in oligopeptides.</text>
        <dbReference type="EC" id="3.4.21.26"/>
    </reaction>
</comment>